<keyword evidence="4" id="KW-1185">Reference proteome</keyword>
<evidence type="ECO:0000259" key="2">
    <source>
        <dbReference type="Pfam" id="PF13320"/>
    </source>
</evidence>
<gene>
    <name evidence="3" type="ORF">GCM10009745_33120</name>
</gene>
<evidence type="ECO:0000256" key="1">
    <source>
        <dbReference type="SAM" id="MobiDB-lite"/>
    </source>
</evidence>
<reference evidence="3 4" key="1">
    <citation type="journal article" date="2019" name="Int. J. Syst. Evol. Microbiol.">
        <title>The Global Catalogue of Microorganisms (GCM) 10K type strain sequencing project: providing services to taxonomists for standard genome sequencing and annotation.</title>
        <authorList>
            <consortium name="The Broad Institute Genomics Platform"/>
            <consortium name="The Broad Institute Genome Sequencing Center for Infectious Disease"/>
            <person name="Wu L."/>
            <person name="Ma J."/>
        </authorList>
    </citation>
    <scope>NUCLEOTIDE SEQUENCE [LARGE SCALE GENOMIC DNA]</scope>
    <source>
        <strain evidence="3 4">JCM 14307</strain>
    </source>
</reference>
<comment type="caution">
    <text evidence="3">The sequence shown here is derived from an EMBL/GenBank/DDBJ whole genome shotgun (WGS) entry which is preliminary data.</text>
</comment>
<dbReference type="EMBL" id="BAAANF010000010">
    <property type="protein sequence ID" value="GAA1685945.1"/>
    <property type="molecule type" value="Genomic_DNA"/>
</dbReference>
<evidence type="ECO:0000313" key="4">
    <source>
        <dbReference type="Proteomes" id="UP001500280"/>
    </source>
</evidence>
<evidence type="ECO:0000313" key="3">
    <source>
        <dbReference type="EMBL" id="GAA1685945.1"/>
    </source>
</evidence>
<name>A0ABN2HF35_9ACTN</name>
<dbReference type="Proteomes" id="UP001500280">
    <property type="component" value="Unassembled WGS sequence"/>
</dbReference>
<sequence length="571" mass="63246">MTAQWTFVLCDALAKVHPTRDPRPVAAATRFQPFLGEPASFQLAYRPPTESAQVDSAQVDSAPRDPAPGDPAPGDPALRDPGGLSVRVEGSAADLVTVSAVDLVQCDLLAFPEHDDGYEFDEPGLYPDVLRPIPTGETSVRPGEWAALWFDVSTTDPARAGRHDLTVVLSTPDGTELHRQQVTVELTGIELPALDIVSSHWMHVDSLADHYGVEVFSEEHWALVDRFMASAAEMGATSLLTPVWTPPLDTAVDSYRTVVQLIGITTTDDGYRFGFDKLRRWLELCRRNGITGVEVAHLFTQWGAKATPGIVVNGQRAFGWDVDAIDPQYRQLMEALLPALQTVLDEEWDRDHVVFHISDEPSGEEGLASYLAAKAVVADLLKGWTLVDALSEHSFWTSGAVPLPVVATDHVEPFLKERPERLWVYYCVSQNRDVANRFIGMPSARNRAIGHQLFASGVDGFLHWGFNFWYTQYSVRQVDPFTETSAGGAFPSGDPFIVYPGTDGTPWPSLRHRVFAQAIWDHRALQAVRARHGLDAALDLIDPDRTLHFNRPVLDPDHYYQARQRMVAALT</sequence>
<accession>A0ABN2HF35</accession>
<feature type="region of interest" description="Disordered" evidence="1">
    <location>
        <begin position="48"/>
        <end position="83"/>
    </location>
</feature>
<proteinExistence type="predicted"/>
<dbReference type="InterPro" id="IPR025150">
    <property type="entry name" value="GH123_cat"/>
</dbReference>
<feature type="compositionally biased region" description="Pro residues" evidence="1">
    <location>
        <begin position="65"/>
        <end position="74"/>
    </location>
</feature>
<protein>
    <submittedName>
        <fullName evidence="3">DUF4091 domain-containing protein</fullName>
    </submittedName>
</protein>
<feature type="compositionally biased region" description="Polar residues" evidence="1">
    <location>
        <begin position="50"/>
        <end position="59"/>
    </location>
</feature>
<organism evidence="3 4">
    <name type="scientific">Kribbella yunnanensis</name>
    <dbReference type="NCBI Taxonomy" id="190194"/>
    <lineage>
        <taxon>Bacteria</taxon>
        <taxon>Bacillati</taxon>
        <taxon>Actinomycetota</taxon>
        <taxon>Actinomycetes</taxon>
        <taxon>Propionibacteriales</taxon>
        <taxon>Kribbellaceae</taxon>
        <taxon>Kribbella</taxon>
    </lineage>
</organism>
<feature type="domain" description="Glycoside hydrolase 123 catalytic" evidence="2">
    <location>
        <begin position="201"/>
        <end position="527"/>
    </location>
</feature>
<dbReference type="Pfam" id="PF13320">
    <property type="entry name" value="GH123_cat"/>
    <property type="match status" value="1"/>
</dbReference>
<dbReference type="RefSeq" id="WP_344151879.1">
    <property type="nucleotide sequence ID" value="NZ_BAAANF010000010.1"/>
</dbReference>